<keyword evidence="2" id="KW-1185">Reference proteome</keyword>
<gene>
    <name evidence="1" type="ORF">V1517DRAFT_331856</name>
</gene>
<sequence length="350" mass="39938">MAYAMIKNRTPISQRVIVSVFVGAIVNHLHHSNPVTISLYYNLSLISTMATTIAEDKWKVNDIVFYVKSTLPPAGIPTVAKLLFLHGFAGHVNRYNQLFNVLSSKGIEVFAFDQRGAGQTSPEKKDWGLTDEKMVFLDLEEIIKRRIEPEVVDDKTLIPWFMIGFSMGGGICFNYAIKGQHRKWFAGYIGISPWVLLHPRARPNPIVYQILLGISKVYPRFQYFTGMDFNFLCRDPAEVQDVKDDPMCNPVCTLKQMADTIERGRRLLDKNYCSNFVSRSVLIIHGDADKIVSYDASKEFIHTLPVKDKQLVTIEGGYHELPIELDRDRKKLHDELTGWILDKSRGKMPN</sequence>
<organism evidence="1 2">
    <name type="scientific">Lipomyces orientalis</name>
    <dbReference type="NCBI Taxonomy" id="1233043"/>
    <lineage>
        <taxon>Eukaryota</taxon>
        <taxon>Fungi</taxon>
        <taxon>Dikarya</taxon>
        <taxon>Ascomycota</taxon>
        <taxon>Saccharomycotina</taxon>
        <taxon>Lipomycetes</taxon>
        <taxon>Lipomycetales</taxon>
        <taxon>Lipomycetaceae</taxon>
        <taxon>Lipomyces</taxon>
    </lineage>
</organism>
<accession>A0ACC3TEV0</accession>
<evidence type="ECO:0000313" key="2">
    <source>
        <dbReference type="Proteomes" id="UP001489719"/>
    </source>
</evidence>
<keyword evidence="1" id="KW-0378">Hydrolase</keyword>
<name>A0ACC3TEV0_9ASCO</name>
<comment type="caution">
    <text evidence="1">The sequence shown here is derived from an EMBL/GenBank/DDBJ whole genome shotgun (WGS) entry which is preliminary data.</text>
</comment>
<dbReference type="Proteomes" id="UP001489719">
    <property type="component" value="Unassembled WGS sequence"/>
</dbReference>
<proteinExistence type="predicted"/>
<protein>
    <submittedName>
        <fullName evidence="1">Alpha/Beta hydrolase protein</fullName>
    </submittedName>
</protein>
<reference evidence="2" key="1">
    <citation type="journal article" date="2024" name="Front. Bioeng. Biotechnol.">
        <title>Genome-scale model development and genomic sequencing of the oleaginous clade Lipomyces.</title>
        <authorList>
            <person name="Czajka J.J."/>
            <person name="Han Y."/>
            <person name="Kim J."/>
            <person name="Mondo S.J."/>
            <person name="Hofstad B.A."/>
            <person name="Robles A."/>
            <person name="Haridas S."/>
            <person name="Riley R."/>
            <person name="LaButti K."/>
            <person name="Pangilinan J."/>
            <person name="Andreopoulos W."/>
            <person name="Lipzen A."/>
            <person name="Yan J."/>
            <person name="Wang M."/>
            <person name="Ng V."/>
            <person name="Grigoriev I.V."/>
            <person name="Spatafora J.W."/>
            <person name="Magnuson J.K."/>
            <person name="Baker S.E."/>
            <person name="Pomraning K.R."/>
        </authorList>
    </citation>
    <scope>NUCLEOTIDE SEQUENCE [LARGE SCALE GENOMIC DNA]</scope>
    <source>
        <strain evidence="2">CBS 10300</strain>
    </source>
</reference>
<evidence type="ECO:0000313" key="1">
    <source>
        <dbReference type="EMBL" id="KAK9319638.1"/>
    </source>
</evidence>
<dbReference type="EMBL" id="MU970172">
    <property type="protein sequence ID" value="KAK9319638.1"/>
    <property type="molecule type" value="Genomic_DNA"/>
</dbReference>